<proteinExistence type="predicted"/>
<dbReference type="EMBL" id="JASBWR010000027">
    <property type="protein sequence ID" value="KAJ9106832.1"/>
    <property type="molecule type" value="Genomic_DNA"/>
</dbReference>
<keyword evidence="2" id="KW-1185">Reference proteome</keyword>
<accession>A0ACC2W897</accession>
<gene>
    <name evidence="1" type="ORF">QFC19_002960</name>
</gene>
<evidence type="ECO:0000313" key="2">
    <source>
        <dbReference type="Proteomes" id="UP001241377"/>
    </source>
</evidence>
<comment type="caution">
    <text evidence="1">The sequence shown here is derived from an EMBL/GenBank/DDBJ whole genome shotgun (WGS) entry which is preliminary data.</text>
</comment>
<dbReference type="Proteomes" id="UP001241377">
    <property type="component" value="Unassembled WGS sequence"/>
</dbReference>
<protein>
    <submittedName>
        <fullName evidence="1">Uncharacterized protein</fullName>
    </submittedName>
</protein>
<evidence type="ECO:0000313" key="1">
    <source>
        <dbReference type="EMBL" id="KAJ9106832.1"/>
    </source>
</evidence>
<sequence>MIGLNRPARLHHLASDSSDTVLKRVFPDWADRARIPLFATSKELFVDANLKGFFGRRFADLHGPELATMLDSIGKGLVNPWSRLMPLWASQSGRSMQKAAKTIKEIIDAEVTQRLRNLDEGREAGDYLTGLIASNEAEGYVNYHEQFLTYFFAAQINTFPTFAWTLLHLLRNPEHLASFEAEVGSNPPDVDGIYPIKDMPFSQACLRETGRLYNNLITLRYAQNDIRTPSGFIIPKGFVASSPLTVAMDPELYEDPGKWNPRRFLPQAAGEGEDGENKNVPRKSYATRLRDYEFVQFGAGKHACIGEKMTHSLLRGSLWPTLVDHYSLQLVGSENGLVEGVGMDGVGVAPNHGESLGTPVGMNEVYIKVTKREVPLSLAHHE</sequence>
<reference evidence="1" key="1">
    <citation type="submission" date="2023-04" db="EMBL/GenBank/DDBJ databases">
        <title>Draft Genome sequencing of Naganishia species isolated from polar environments using Oxford Nanopore Technology.</title>
        <authorList>
            <person name="Leo P."/>
            <person name="Venkateswaran K."/>
        </authorList>
    </citation>
    <scope>NUCLEOTIDE SEQUENCE</scope>
    <source>
        <strain evidence="1">MNA-CCFEE 5261</strain>
    </source>
</reference>
<organism evidence="1 2">
    <name type="scientific">Naganishia cerealis</name>
    <dbReference type="NCBI Taxonomy" id="610337"/>
    <lineage>
        <taxon>Eukaryota</taxon>
        <taxon>Fungi</taxon>
        <taxon>Dikarya</taxon>
        <taxon>Basidiomycota</taxon>
        <taxon>Agaricomycotina</taxon>
        <taxon>Tremellomycetes</taxon>
        <taxon>Filobasidiales</taxon>
        <taxon>Filobasidiaceae</taxon>
        <taxon>Naganishia</taxon>
    </lineage>
</organism>
<name>A0ACC2W897_9TREE</name>